<comment type="subcellular location">
    <subcellularLocation>
        <location evidence="1">Nucleus</location>
    </subcellularLocation>
</comment>
<dbReference type="Pfam" id="PF21743">
    <property type="entry name" value="PTM_DIR17_Tudor"/>
    <property type="match status" value="1"/>
</dbReference>
<feature type="compositionally biased region" description="Polar residues" evidence="7">
    <location>
        <begin position="85"/>
        <end position="96"/>
    </location>
</feature>
<accession>A0A2G9FZZ1</accession>
<dbReference type="STRING" id="429701.A0A2G9FZZ1"/>
<dbReference type="PANTHER" id="PTHR46508">
    <property type="entry name" value="PHD FINGER FAMILY PROTEIN"/>
    <property type="match status" value="1"/>
</dbReference>
<dbReference type="GO" id="GO:0005634">
    <property type="term" value="C:nucleus"/>
    <property type="evidence" value="ECO:0007669"/>
    <property type="project" value="UniProtKB-SubCell"/>
</dbReference>
<dbReference type="CDD" id="cd15517">
    <property type="entry name" value="PHD_TCF19_like"/>
    <property type="match status" value="1"/>
</dbReference>
<protein>
    <submittedName>
        <fullName evidence="10">Uncharacterized protein</fullName>
    </submittedName>
</protein>
<feature type="compositionally biased region" description="Basic residues" evidence="7">
    <location>
        <begin position="70"/>
        <end position="80"/>
    </location>
</feature>
<dbReference type="Gene3D" id="3.30.40.10">
    <property type="entry name" value="Zinc/RING finger domain, C3HC4 (zinc finger)"/>
    <property type="match status" value="2"/>
</dbReference>
<dbReference type="PROSITE" id="PS50016">
    <property type="entry name" value="ZF_PHD_2"/>
    <property type="match status" value="1"/>
</dbReference>
<evidence type="ECO:0000259" key="9">
    <source>
        <dbReference type="PROSITE" id="PS50827"/>
    </source>
</evidence>
<dbReference type="Pfam" id="PF15612">
    <property type="entry name" value="WHIM1"/>
    <property type="match status" value="1"/>
</dbReference>
<feature type="compositionally biased region" description="Basic residues" evidence="7">
    <location>
        <begin position="1515"/>
        <end position="1525"/>
    </location>
</feature>
<feature type="compositionally biased region" description="Basic and acidic residues" evidence="7">
    <location>
        <begin position="1683"/>
        <end position="1703"/>
    </location>
</feature>
<dbReference type="OrthoDB" id="784962at2759"/>
<feature type="region of interest" description="Disordered" evidence="7">
    <location>
        <begin position="1143"/>
        <end position="1170"/>
    </location>
</feature>
<feature type="domain" description="DDT" evidence="9">
    <location>
        <begin position="456"/>
        <end position="516"/>
    </location>
</feature>
<feature type="region of interest" description="Disordered" evidence="7">
    <location>
        <begin position="1450"/>
        <end position="1490"/>
    </location>
</feature>
<feature type="region of interest" description="Disordered" evidence="7">
    <location>
        <begin position="1515"/>
        <end position="1541"/>
    </location>
</feature>
<keyword evidence="2" id="KW-0479">Metal-binding</keyword>
<feature type="compositionally biased region" description="Basic residues" evidence="7">
    <location>
        <begin position="1460"/>
        <end position="1475"/>
    </location>
</feature>
<feature type="compositionally biased region" description="Basic residues" evidence="7">
    <location>
        <begin position="1532"/>
        <end position="1541"/>
    </location>
</feature>
<feature type="compositionally biased region" description="Basic residues" evidence="7">
    <location>
        <begin position="290"/>
        <end position="299"/>
    </location>
</feature>
<sequence>MEYVGRRVKKEFQGKGTCFGLVQTYEPSTGSFKIVYDNGDSEDLDLSEVFSFLVSTEPLPPRPSEPPAKRPGRKPKKRRRIVNEGTGNDNSIIESGNCDNLADKEGDCGQFDLNLNEGLDLNNDASNYLNDDDHGGYAVSGGAKLHGFDLNKGVSLEVDDGIDINKRVIEDSLGAKKKMIDLNLEANIDFENLTDERERRCFDLNLQLTEEVVRNLNDCKGQFGANESVSAEGHMQVMEELAEDDTKGVLANEEGEKGNLIGNTENTEDNPLDNCATGVDNENVAPVTAQRKRRGRKRKELSINHSSNTELATPESVKVNLEAGKMKLEVESREETPLKNGSDSVGFDNGFSETVLRGRRGRKRRELRGNDMTMPTPETGLRRSSRRVKRASFPGPDQVLNAASADSINHLLSSPVISGVSDEKVVVMDRGKSANCGILPPKVELPPSSSNLDTVGVSAFDFVSVYAFLRSFSTLLFLSPFELDDFVASVKCNDSTLLFDSIHVSLLRTLRKHLESLSDEGFVSASDCLRSLNWDFLDLITWPMFVVEYLLLHSPGYIPGLDISQLKLFQNDYYKLPVSAKVQILQHLCDDVIEIEAFRSELNRRTFTTDRHPDLERNMKFDSSRRRKTAMDTASPSCITEEDAEEPADWNSDECCLCKMDGNLICCDGCPAAFHSRCVGVLSSLLPEGDWYCPECVIEKDKPWMKVGKPTRGAELLGADPFGRLYYSSCGYLLALESCGDEYLFWSYNRNDLPTLIESLESSPFVYDTIINAICKHWNLVRRTKNDLDTRSWSIQSALPQKKQLPDMHLTPSETLNKDAAFAEKSMATTSSSNMELENADHATAVLETGNDGVKMENHLASSEGSAEVSQTSIKTDNLKENGLDCSDKCPENPDDFNSPGKLVNAGGHRMTSATLNVEKGKNLSSENYGHGPYTINSSEVNCGANYINYYEFARTASSFFEELTCKSSDKNSKDAPISAEEIIAGQLKVVSNRFAEFSWSNIQNSYMNSRKERCGWCFYCRVPEDERDCLFIMNENIPAVENFTSEVLGIPSRKNRKNHLIDVICHIICIEDHLQGLLLGPWLSPHYSMLWRKNVLAVTDIASLKNFVLQLESNLHHLALSPDWRKHVDSVATMGSASHIVSSSARASSKHGFGKKRAKSSEVENTPSSNAATGLSLFWWRGGRGSRMLFNWKVLPHSLASKAARQGGRKKIPGILYPDSGEYAKRTKYASWRAAVEASRSVEQLALQIRELDANIRWDDIGNINLSSKVDKDSKKSLRSFKKAIIRRKCLEGKVVRYLLDFGRRRFIPDVVVKHGTLLEDSSSERKKYWLEESHVPLHLLKSFEEKRIARKSNKMTSEKPHESGRVTKMPFKKKGFSYLFSRAERLENCQCGHCKKDVLIREAVSCQQCKGFFHKRHVRKSAGSIITECAYTCHKCWGRKFVKIDARKGKSETPKLKNASKRLKPLRSGKVKKTGKEKQSVKSKNRKGVPLVVPLRRSARHAERIAKLSLQKTKVKKRKRGRKAKSEKGKLKKPKVSSWKKKRTPVNSSYWLNGVWLSRRPNDERSMHFRSRMLLVLSGEEASIHDNPKCSLCGELEHKSVLNYVACEICGVWFHGDALDLRADKIEYLIGFKCPMCLKKRRPVCPHHCPTGSSKAELIPEDNTETESTGEGTNCLAQPHLDQKSNSNDESKEKVLADNMEKLLSVSMPESDQKDKDFAPSEKISLANDSFELGQNKVECG</sequence>
<reference evidence="11" key="1">
    <citation type="journal article" date="2018" name="Gigascience">
        <title>Genome assembly of the Pink Ipe (Handroanthus impetiginosus, Bignoniaceae), a highly valued, ecologically keystone Neotropical timber forest tree.</title>
        <authorList>
            <person name="Silva-Junior O.B."/>
            <person name="Grattapaglia D."/>
            <person name="Novaes E."/>
            <person name="Collevatti R.G."/>
        </authorList>
    </citation>
    <scope>NUCLEOTIDE SEQUENCE [LARGE SCALE GENOMIC DNA]</scope>
    <source>
        <strain evidence="11">cv. UFG-1</strain>
    </source>
</reference>
<dbReference type="InterPro" id="IPR019787">
    <property type="entry name" value="Znf_PHD-finger"/>
</dbReference>
<keyword evidence="3 6" id="KW-0863">Zinc-finger</keyword>
<evidence type="ECO:0000256" key="7">
    <source>
        <dbReference type="SAM" id="MobiDB-lite"/>
    </source>
</evidence>
<evidence type="ECO:0000313" key="10">
    <source>
        <dbReference type="EMBL" id="PIM98638.1"/>
    </source>
</evidence>
<feature type="region of interest" description="Disordered" evidence="7">
    <location>
        <begin position="288"/>
        <end position="313"/>
    </location>
</feature>
<keyword evidence="5" id="KW-0539">Nucleus</keyword>
<dbReference type="GO" id="GO:0008270">
    <property type="term" value="F:zinc ion binding"/>
    <property type="evidence" value="ECO:0007669"/>
    <property type="project" value="UniProtKB-KW"/>
</dbReference>
<feature type="region of interest" description="Disordered" evidence="7">
    <location>
        <begin position="56"/>
        <end position="96"/>
    </location>
</feature>
<feature type="domain" description="PHD-type" evidence="8">
    <location>
        <begin position="652"/>
        <end position="699"/>
    </location>
</feature>
<feature type="region of interest" description="Disordered" evidence="7">
    <location>
        <begin position="331"/>
        <end position="351"/>
    </location>
</feature>
<dbReference type="Pfam" id="PF02791">
    <property type="entry name" value="DDT"/>
    <property type="match status" value="1"/>
</dbReference>
<evidence type="ECO:0000256" key="5">
    <source>
        <dbReference type="ARBA" id="ARBA00023242"/>
    </source>
</evidence>
<dbReference type="InterPro" id="IPR019786">
    <property type="entry name" value="Zinc_finger_PHD-type_CS"/>
</dbReference>
<dbReference type="PROSITE" id="PS50827">
    <property type="entry name" value="DDT"/>
    <property type="match status" value="1"/>
</dbReference>
<keyword evidence="4" id="KW-0862">Zinc</keyword>
<feature type="compositionally biased region" description="Basic residues" evidence="7">
    <location>
        <begin position="1149"/>
        <end position="1159"/>
    </location>
</feature>
<dbReference type="SUPFAM" id="SSF57903">
    <property type="entry name" value="FYVE/PHD zinc finger"/>
    <property type="match status" value="2"/>
</dbReference>
<dbReference type="InterPro" id="IPR011011">
    <property type="entry name" value="Znf_FYVE_PHD"/>
</dbReference>
<dbReference type="CDD" id="cd15539">
    <property type="entry name" value="PHD1_AIRE"/>
    <property type="match status" value="1"/>
</dbReference>
<dbReference type="EMBL" id="NKXS01008220">
    <property type="protein sequence ID" value="PIM98638.1"/>
    <property type="molecule type" value="Genomic_DNA"/>
</dbReference>
<name>A0A2G9FZZ1_9LAMI</name>
<dbReference type="InterPro" id="IPR001965">
    <property type="entry name" value="Znf_PHD"/>
</dbReference>
<evidence type="ECO:0000256" key="4">
    <source>
        <dbReference type="ARBA" id="ARBA00022833"/>
    </source>
</evidence>
<comment type="caution">
    <text evidence="10">The sequence shown here is derived from an EMBL/GenBank/DDBJ whole genome shotgun (WGS) entry which is preliminary data.</text>
</comment>
<evidence type="ECO:0000256" key="3">
    <source>
        <dbReference type="ARBA" id="ARBA00022771"/>
    </source>
</evidence>
<dbReference type="Proteomes" id="UP000231279">
    <property type="component" value="Unassembled WGS sequence"/>
</dbReference>
<dbReference type="Pfam" id="PF00628">
    <property type="entry name" value="PHD"/>
    <property type="match status" value="1"/>
</dbReference>
<dbReference type="SMART" id="SM00249">
    <property type="entry name" value="PHD"/>
    <property type="match status" value="2"/>
</dbReference>
<dbReference type="InterPro" id="IPR013083">
    <property type="entry name" value="Znf_RING/FYVE/PHD"/>
</dbReference>
<keyword evidence="11" id="KW-1185">Reference proteome</keyword>
<gene>
    <name evidence="10" type="ORF">CDL12_28880</name>
</gene>
<evidence type="ECO:0000256" key="2">
    <source>
        <dbReference type="ARBA" id="ARBA00022723"/>
    </source>
</evidence>
<feature type="compositionally biased region" description="Basic and acidic residues" evidence="7">
    <location>
        <begin position="1713"/>
        <end position="1722"/>
    </location>
</feature>
<dbReference type="Pfam" id="PF24294">
    <property type="entry name" value="Chromo_PTM"/>
    <property type="match status" value="1"/>
</dbReference>
<evidence type="ECO:0000259" key="8">
    <source>
        <dbReference type="PROSITE" id="PS50016"/>
    </source>
</evidence>
<organism evidence="10 11">
    <name type="scientific">Handroanthus impetiginosus</name>
    <dbReference type="NCBI Taxonomy" id="429701"/>
    <lineage>
        <taxon>Eukaryota</taxon>
        <taxon>Viridiplantae</taxon>
        <taxon>Streptophyta</taxon>
        <taxon>Embryophyta</taxon>
        <taxon>Tracheophyta</taxon>
        <taxon>Spermatophyta</taxon>
        <taxon>Magnoliopsida</taxon>
        <taxon>eudicotyledons</taxon>
        <taxon>Gunneridae</taxon>
        <taxon>Pentapetalae</taxon>
        <taxon>asterids</taxon>
        <taxon>lamiids</taxon>
        <taxon>Lamiales</taxon>
        <taxon>Bignoniaceae</taxon>
        <taxon>Crescentiina</taxon>
        <taxon>Tabebuia alliance</taxon>
        <taxon>Handroanthus</taxon>
    </lineage>
</organism>
<dbReference type="PROSITE" id="PS01359">
    <property type="entry name" value="ZF_PHD_1"/>
    <property type="match status" value="1"/>
</dbReference>
<dbReference type="InterPro" id="IPR028942">
    <property type="entry name" value="WHIM1_dom"/>
</dbReference>
<dbReference type="InterPro" id="IPR018501">
    <property type="entry name" value="DDT_dom"/>
</dbReference>
<proteinExistence type="predicted"/>
<evidence type="ECO:0000256" key="6">
    <source>
        <dbReference type="PROSITE-ProRule" id="PRU00146"/>
    </source>
</evidence>
<feature type="region of interest" description="Disordered" evidence="7">
    <location>
        <begin position="369"/>
        <end position="395"/>
    </location>
</feature>
<dbReference type="GO" id="GO:0000785">
    <property type="term" value="C:chromatin"/>
    <property type="evidence" value="ECO:0007669"/>
    <property type="project" value="UniProtKB-ARBA"/>
</dbReference>
<dbReference type="InterPro" id="IPR047365">
    <property type="entry name" value="Tudor_AtPTM-like"/>
</dbReference>
<feature type="region of interest" description="Disordered" evidence="7">
    <location>
        <begin position="1658"/>
        <end position="1743"/>
    </location>
</feature>
<dbReference type="InterPro" id="IPR056618">
    <property type="entry name" value="Chromo_PTM"/>
</dbReference>
<dbReference type="SMART" id="SM00571">
    <property type="entry name" value="DDT"/>
    <property type="match status" value="1"/>
</dbReference>
<evidence type="ECO:0000313" key="11">
    <source>
        <dbReference type="Proteomes" id="UP000231279"/>
    </source>
</evidence>
<evidence type="ECO:0000256" key="1">
    <source>
        <dbReference type="ARBA" id="ARBA00004123"/>
    </source>
</evidence>
<dbReference type="PANTHER" id="PTHR46508:SF5">
    <property type="entry name" value="PHD-FINGER AND DNA BINDING DOMAIN-CONTAINING PROTEIN"/>
    <property type="match status" value="1"/>
</dbReference>